<keyword evidence="2 4" id="KW-0238">DNA-binding</keyword>
<dbReference type="PROSITE" id="PS51898">
    <property type="entry name" value="TYR_RECOMBINASE"/>
    <property type="match status" value="1"/>
</dbReference>
<accession>A0ABP6SN86</accession>
<sequence length="753" mass="85346">MNAVPNPHEDRPPRPAGLLEKLMSAIRPEFRQNDLVFDPRHPVFGGPACAVEGCDRPARSNRMCWGHSVRWTREGRPELETFLVTTPARWVGHRLLDACAVDGCRYGLHSHGMCQRHWRQWKRCGSPPMTAWQTSTAPLPVPSPLPEVCRISYCDLWVRGTSVFCTGHDGRWKALGRPDIEDFTASYEESGPGGSEHIDLRRLPMQLRLEMQYALQCRHDEATKKIRPAWAQRLVNALADAQVRSLLDEPEEFWKTFRGPTGNWATGWGTFLLGARRRIEELVYGRGWEAEYPRPVWRLRNLGIVHSHTSTITFEEITQPWLRDLAKRWARWRLSGGISASTVRAGVRMVARFSAFLPAEVTGLAQVDRALLERYLADLHAAMGGRSTHNAHISNLNTFLRTIRVHRWDEALPGNAAFVPEDYPTPPPLLPRSVAEHVMAQLEDPANLARWQDPARRLITLVLMRCGLRITDAINLPLDPVVHDAEGAPYLRYFNHKMKREALVPIDEELEQQLRDHQRRILEERPEGVSVLFPRADANLRGDRPISTSGYRISLAEWLQRCATRDELGRPAHITPHQFRHTLGTRLINKDVPQEVVRQILDHTSAQMTAHYARLSDNTVRRHWEKARKVNAQGETVALDPAGPLAEAAWAKQRLSRATQALPNGYCGLPMVQSCPHANSCLTCPMFITTAEFLPQHREQRQQTLQIISAAEARGQKRLVEMNRQVADNLEKIITTLEDDGQPGTGEADADAS</sequence>
<dbReference type="RefSeq" id="WP_345033600.1">
    <property type="nucleotide sequence ID" value="NZ_BAAAYL010000001.1"/>
</dbReference>
<comment type="caution">
    <text evidence="9">The sequence shown here is derived from an EMBL/GenBank/DDBJ whole genome shotgun (WGS) entry which is preliminary data.</text>
</comment>
<evidence type="ECO:0000313" key="8">
    <source>
        <dbReference type="EMBL" id="GAA3380550.1"/>
    </source>
</evidence>
<dbReference type="SUPFAM" id="SSF56349">
    <property type="entry name" value="DNA breaking-rejoining enzymes"/>
    <property type="match status" value="1"/>
</dbReference>
<dbReference type="InterPro" id="IPR002104">
    <property type="entry name" value="Integrase_catalytic"/>
</dbReference>
<dbReference type="Pfam" id="PF00589">
    <property type="entry name" value="Phage_integrase"/>
    <property type="match status" value="1"/>
</dbReference>
<name>A0ABP6SN86_9ACTN</name>
<evidence type="ECO:0000256" key="1">
    <source>
        <dbReference type="ARBA" id="ARBA00008857"/>
    </source>
</evidence>
<evidence type="ECO:0000256" key="2">
    <source>
        <dbReference type="ARBA" id="ARBA00023125"/>
    </source>
</evidence>
<dbReference type="Pfam" id="PF02899">
    <property type="entry name" value="Phage_int_SAM_1"/>
    <property type="match status" value="1"/>
</dbReference>
<dbReference type="InterPro" id="IPR044068">
    <property type="entry name" value="CB"/>
</dbReference>
<dbReference type="InterPro" id="IPR011010">
    <property type="entry name" value="DNA_brk_join_enz"/>
</dbReference>
<comment type="similarity">
    <text evidence="1">Belongs to the 'phage' integrase family.</text>
</comment>
<keyword evidence="10" id="KW-1185">Reference proteome</keyword>
<evidence type="ECO:0000259" key="6">
    <source>
        <dbReference type="PROSITE" id="PS51900"/>
    </source>
</evidence>
<feature type="domain" description="Core-binding (CB)" evidence="6">
    <location>
        <begin position="312"/>
        <end position="404"/>
    </location>
</feature>
<dbReference type="EMBL" id="BAAAYL010000002">
    <property type="protein sequence ID" value="GAA3380783.1"/>
    <property type="molecule type" value="Genomic_DNA"/>
</dbReference>
<evidence type="ECO:0000259" key="5">
    <source>
        <dbReference type="PROSITE" id="PS51898"/>
    </source>
</evidence>
<reference evidence="10" key="2">
    <citation type="journal article" date="2019" name="Int. J. Syst. Evol. Microbiol.">
        <title>The Global Catalogue of Microorganisms (GCM) 10K type strain sequencing project: providing services to taxonomists for standard genome sequencing and annotation.</title>
        <authorList>
            <consortium name="The Broad Institute Genomics Platform"/>
            <consortium name="The Broad Institute Genome Sequencing Center for Infectious Disease"/>
            <person name="Wu L."/>
            <person name="Ma J."/>
        </authorList>
    </citation>
    <scope>NUCLEOTIDE SEQUENCE [LARGE SCALE GENOMIC DNA]</scope>
    <source>
        <strain evidence="10">JCM 9651</strain>
    </source>
</reference>
<dbReference type="PROSITE" id="PS51900">
    <property type="entry name" value="CB"/>
    <property type="match status" value="1"/>
</dbReference>
<feature type="domain" description="Tyr recombinase" evidence="5">
    <location>
        <begin position="424"/>
        <end position="625"/>
    </location>
</feature>
<dbReference type="Gene3D" id="1.10.443.10">
    <property type="entry name" value="Intergrase catalytic core"/>
    <property type="match status" value="1"/>
</dbReference>
<organism evidence="9 10">
    <name type="scientific">Streptomyces sannanensis</name>
    <dbReference type="NCBI Taxonomy" id="285536"/>
    <lineage>
        <taxon>Bacteria</taxon>
        <taxon>Bacillati</taxon>
        <taxon>Actinomycetota</taxon>
        <taxon>Actinomycetes</taxon>
        <taxon>Kitasatosporales</taxon>
        <taxon>Streptomycetaceae</taxon>
        <taxon>Streptomyces</taxon>
    </lineage>
</organism>
<dbReference type="InterPro" id="IPR013762">
    <property type="entry name" value="Integrase-like_cat_sf"/>
</dbReference>
<dbReference type="PANTHER" id="PTHR30349">
    <property type="entry name" value="PHAGE INTEGRASE-RELATED"/>
    <property type="match status" value="1"/>
</dbReference>
<evidence type="ECO:0000313" key="10">
    <source>
        <dbReference type="Proteomes" id="UP001499990"/>
    </source>
</evidence>
<evidence type="ECO:0000256" key="4">
    <source>
        <dbReference type="PROSITE-ProRule" id="PRU01248"/>
    </source>
</evidence>
<dbReference type="Proteomes" id="UP001499990">
    <property type="component" value="Unassembled WGS sequence"/>
</dbReference>
<dbReference type="CDD" id="cd00397">
    <property type="entry name" value="DNA_BRE_C"/>
    <property type="match status" value="1"/>
</dbReference>
<dbReference type="EMBL" id="BAAAYL010000001">
    <property type="protein sequence ID" value="GAA3367147.1"/>
    <property type="molecule type" value="Genomic_DNA"/>
</dbReference>
<gene>
    <name evidence="7" type="ORF">GCM10020367_00220</name>
    <name evidence="8" type="ORF">GCM10020367_68620</name>
    <name evidence="9" type="ORF">GCM10020367_69450</name>
</gene>
<protein>
    <submittedName>
        <fullName evidence="9">Tyrosine-type recombinase/integrase</fullName>
    </submittedName>
</protein>
<dbReference type="EMBL" id="BAAAYL010000001">
    <property type="protein sequence ID" value="GAA3380550.1"/>
    <property type="molecule type" value="Genomic_DNA"/>
</dbReference>
<dbReference type="InterPro" id="IPR050090">
    <property type="entry name" value="Tyrosine_recombinase_XerCD"/>
</dbReference>
<dbReference type="PANTHER" id="PTHR30349:SF41">
    <property type="entry name" value="INTEGRASE_RECOMBINASE PROTEIN MJ0367-RELATED"/>
    <property type="match status" value="1"/>
</dbReference>
<reference evidence="9" key="3">
    <citation type="submission" date="2023-12" db="EMBL/GenBank/DDBJ databases">
        <authorList>
            <person name="Sun Q."/>
            <person name="Inoue M."/>
        </authorList>
    </citation>
    <scope>NUCLEOTIDE SEQUENCE</scope>
    <source>
        <strain evidence="9">JCM 9651</strain>
    </source>
</reference>
<reference evidence="9" key="1">
    <citation type="journal article" date="2014" name="Int. J. Syst. Evol. Microbiol.">
        <title>Complete genome of a new Firmicutes species belonging to the dominant human colonic microbiota ('Ruminococcus bicirculans') reveals two chromosomes and a selective capacity to utilize plant glucans.</title>
        <authorList>
            <consortium name="NISC Comparative Sequencing Program"/>
            <person name="Wegmann U."/>
            <person name="Louis P."/>
            <person name="Goesmann A."/>
            <person name="Henrissat B."/>
            <person name="Duncan S.H."/>
            <person name="Flint H.J."/>
        </authorList>
    </citation>
    <scope>NUCLEOTIDE SEQUENCE</scope>
    <source>
        <strain evidence="9">JCM 9651</strain>
    </source>
</reference>
<evidence type="ECO:0000256" key="3">
    <source>
        <dbReference type="ARBA" id="ARBA00023172"/>
    </source>
</evidence>
<evidence type="ECO:0000313" key="7">
    <source>
        <dbReference type="EMBL" id="GAA3367147.1"/>
    </source>
</evidence>
<proteinExistence type="inferred from homology"/>
<keyword evidence="3" id="KW-0233">DNA recombination</keyword>
<dbReference type="InterPro" id="IPR004107">
    <property type="entry name" value="Integrase_SAM-like_N"/>
</dbReference>
<evidence type="ECO:0000313" key="9">
    <source>
        <dbReference type="EMBL" id="GAA3380783.1"/>
    </source>
</evidence>